<dbReference type="InterPro" id="IPR019791">
    <property type="entry name" value="Haem_peroxidase_animal"/>
</dbReference>
<name>A0A7R8WYU5_9CRUS</name>
<evidence type="ECO:0000256" key="4">
    <source>
        <dbReference type="ARBA" id="ARBA00022729"/>
    </source>
</evidence>
<evidence type="ECO:0000313" key="6">
    <source>
        <dbReference type="EMBL" id="CAD7240743.1"/>
    </source>
</evidence>
<dbReference type="PANTHER" id="PTHR11475">
    <property type="entry name" value="OXIDASE/PEROXIDASE"/>
    <property type="match status" value="1"/>
</dbReference>
<dbReference type="InterPro" id="IPR037120">
    <property type="entry name" value="Haem_peroxidase_sf_animal"/>
</dbReference>
<dbReference type="Proteomes" id="UP000677054">
    <property type="component" value="Unassembled WGS sequence"/>
</dbReference>
<proteinExistence type="predicted"/>
<comment type="subcellular location">
    <subcellularLocation>
        <location evidence="1">Secreted</location>
    </subcellularLocation>
</comment>
<keyword evidence="4" id="KW-0732">Signal</keyword>
<dbReference type="AlphaFoldDB" id="A0A7R8WYU5"/>
<keyword evidence="5" id="KW-0479">Metal-binding</keyword>
<accession>A0A7R8WYU5</accession>
<evidence type="ECO:0000256" key="2">
    <source>
        <dbReference type="ARBA" id="ARBA00022525"/>
    </source>
</evidence>
<evidence type="ECO:0000313" key="7">
    <source>
        <dbReference type="Proteomes" id="UP000677054"/>
    </source>
</evidence>
<dbReference type="InterPro" id="IPR010255">
    <property type="entry name" value="Haem_peroxidase_sf"/>
</dbReference>
<keyword evidence="3" id="KW-0560">Oxidoreductase</keyword>
<gene>
    <name evidence="6" type="ORF">DSTB1V02_LOCUS754</name>
</gene>
<dbReference type="PANTHER" id="PTHR11475:SF109">
    <property type="entry name" value="CHORION PEROXIDASE-LIKE PROTEIN"/>
    <property type="match status" value="1"/>
</dbReference>
<dbReference type="EMBL" id="LR899576">
    <property type="protein sequence ID" value="CAD7240743.1"/>
    <property type="molecule type" value="Genomic_DNA"/>
</dbReference>
<feature type="binding site" description="axial binding residue" evidence="5">
    <location>
        <position position="379"/>
    </location>
    <ligand>
        <name>heme b</name>
        <dbReference type="ChEBI" id="CHEBI:60344"/>
    </ligand>
    <ligandPart>
        <name>Fe</name>
        <dbReference type="ChEBI" id="CHEBI:18248"/>
    </ligandPart>
</feature>
<dbReference type="PRINTS" id="PR00457">
    <property type="entry name" value="ANPEROXIDASE"/>
</dbReference>
<dbReference type="PROSITE" id="PS50292">
    <property type="entry name" value="PEROXIDASE_3"/>
    <property type="match status" value="1"/>
</dbReference>
<dbReference type="CDD" id="cd09823">
    <property type="entry name" value="peroxinectin_like"/>
    <property type="match status" value="1"/>
</dbReference>
<keyword evidence="7" id="KW-1185">Reference proteome</keyword>
<evidence type="ECO:0000256" key="1">
    <source>
        <dbReference type="ARBA" id="ARBA00004613"/>
    </source>
</evidence>
<dbReference type="GO" id="GO:0004601">
    <property type="term" value="F:peroxidase activity"/>
    <property type="evidence" value="ECO:0007669"/>
    <property type="project" value="UniProtKB-KW"/>
</dbReference>
<protein>
    <submittedName>
        <fullName evidence="6">Uncharacterized protein</fullName>
    </submittedName>
</protein>
<keyword evidence="2" id="KW-0964">Secreted</keyword>
<dbReference type="SUPFAM" id="SSF48113">
    <property type="entry name" value="Heme-dependent peroxidases"/>
    <property type="match status" value="1"/>
</dbReference>
<dbReference type="EMBL" id="CAJPEV010000059">
    <property type="protein sequence ID" value="CAG0879788.1"/>
    <property type="molecule type" value="Genomic_DNA"/>
</dbReference>
<evidence type="ECO:0000256" key="5">
    <source>
        <dbReference type="PIRSR" id="PIRSR619791-2"/>
    </source>
</evidence>
<keyword evidence="3" id="KW-0575">Peroxidase</keyword>
<organism evidence="6">
    <name type="scientific">Darwinula stevensoni</name>
    <dbReference type="NCBI Taxonomy" id="69355"/>
    <lineage>
        <taxon>Eukaryota</taxon>
        <taxon>Metazoa</taxon>
        <taxon>Ecdysozoa</taxon>
        <taxon>Arthropoda</taxon>
        <taxon>Crustacea</taxon>
        <taxon>Oligostraca</taxon>
        <taxon>Ostracoda</taxon>
        <taxon>Podocopa</taxon>
        <taxon>Podocopida</taxon>
        <taxon>Darwinulocopina</taxon>
        <taxon>Darwinuloidea</taxon>
        <taxon>Darwinulidae</taxon>
        <taxon>Darwinula</taxon>
    </lineage>
</organism>
<dbReference type="GO" id="GO:0006979">
    <property type="term" value="P:response to oxidative stress"/>
    <property type="evidence" value="ECO:0007669"/>
    <property type="project" value="InterPro"/>
</dbReference>
<evidence type="ECO:0000256" key="3">
    <source>
        <dbReference type="ARBA" id="ARBA00022559"/>
    </source>
</evidence>
<keyword evidence="5" id="KW-0408">Iron</keyword>
<reference evidence="6" key="1">
    <citation type="submission" date="2020-11" db="EMBL/GenBank/DDBJ databases">
        <authorList>
            <person name="Tran Van P."/>
        </authorList>
    </citation>
    <scope>NUCLEOTIDE SEQUENCE</scope>
</reference>
<dbReference type="Gene3D" id="1.10.640.10">
    <property type="entry name" value="Haem peroxidase domain superfamily, animal type"/>
    <property type="match status" value="1"/>
</dbReference>
<dbReference type="FunFam" id="1.10.640.10:FF:000003">
    <property type="entry name" value="chorion peroxidase"/>
    <property type="match status" value="1"/>
</dbReference>
<keyword evidence="5" id="KW-0349">Heme</keyword>
<dbReference type="OrthoDB" id="823504at2759"/>
<dbReference type="GO" id="GO:0020037">
    <property type="term" value="F:heme binding"/>
    <property type="evidence" value="ECO:0007669"/>
    <property type="project" value="InterPro"/>
</dbReference>
<dbReference type="GO" id="GO:0005576">
    <property type="term" value="C:extracellular region"/>
    <property type="evidence" value="ECO:0007669"/>
    <property type="project" value="UniProtKB-SubCell"/>
</dbReference>
<dbReference type="Pfam" id="PF03098">
    <property type="entry name" value="An_peroxidase"/>
    <property type="match status" value="1"/>
</dbReference>
<dbReference type="GO" id="GO:0046872">
    <property type="term" value="F:metal ion binding"/>
    <property type="evidence" value="ECO:0007669"/>
    <property type="project" value="UniProtKB-KW"/>
</dbReference>
<sequence>MTMLKLNRRQAGIEMGNIPIRETRLFQECPVRDEESTHSKCPPSSAVYRMPDGTCNNPLHLNWGASFRPFLRFLPPVYDDGLETYRKSRTGEDLPVPRMVSSLVHRKRDRPSNSISLMLMQWGQFLDHDLTFTPQSRGFQASIPKCCQRGGRQAIEPNSRHPDCYPMKVPANDSHFAQFGVTCLEFVRSSPSPRIDCPLGPREQTNQVTSYLDGSQVYGSTKEQEDQLRLFKDGMLRYTPLRHRKPLLPPLEDLSTMECRENTPNLHCFLAGDSRVNEQPGLGSMHTIWMREHNRVAAGLSDVNPHWDDDRLYQEARKIVGAEMQHITYNEWLPLVVGERVMDLFELRPLKTGYYNGYNVTVNPTIANALATAAFRFGHSLVQDQIERCDKNHRIVPIQIPLHQEMMNPTPLHNMGSIDRIVLGLAAQRSQSRDEFVTEQLTNHLFQTPESQFGMDLISLNLWRGRDHGLPPFNEWRERCSLRRARTFSDLLDLMHDDTVGRLRMIYEDVEDIDLFTAGLSERPIVGGLVGPTFTCIIAQQFMNLRRGDRFWYETGGFRSSFKPAQLQEIRKVTMARVICDNLDDIETVQPHMFLTHDSVRNPHLSCKGRDILSVNLRAWKEAPRPPFFPSPASDPATSPSFSLESLRTHPETFEIDESTIVDSITYPNSLGSSSFDGASFDVPRPFSPIDYNEQGSLHRSPPVEDVPNGVRHFSDASGRLSSLQLLVGQAYETIKSLMNSQDSSNDP</sequence>